<reference evidence="2" key="2">
    <citation type="submission" date="2023-06" db="EMBL/GenBank/DDBJ databases">
        <authorList>
            <person name="Ma L."/>
            <person name="Liu K.-W."/>
            <person name="Li Z."/>
            <person name="Hsiao Y.-Y."/>
            <person name="Qi Y."/>
            <person name="Fu T."/>
            <person name="Tang G."/>
            <person name="Zhang D."/>
            <person name="Sun W.-H."/>
            <person name="Liu D.-K."/>
            <person name="Li Y."/>
            <person name="Chen G.-Z."/>
            <person name="Liu X.-D."/>
            <person name="Liao X.-Y."/>
            <person name="Jiang Y.-T."/>
            <person name="Yu X."/>
            <person name="Hao Y."/>
            <person name="Huang J."/>
            <person name="Zhao X.-W."/>
            <person name="Ke S."/>
            <person name="Chen Y.-Y."/>
            <person name="Wu W.-L."/>
            <person name="Hsu J.-L."/>
            <person name="Lin Y.-F."/>
            <person name="Huang M.-D."/>
            <person name="Li C.-Y."/>
            <person name="Huang L."/>
            <person name="Wang Z.-W."/>
            <person name="Zhao X."/>
            <person name="Zhong W.-Y."/>
            <person name="Peng D.-H."/>
            <person name="Ahmad S."/>
            <person name="Lan S."/>
            <person name="Zhang J.-S."/>
            <person name="Tsai W.-C."/>
            <person name="Van De Peer Y."/>
            <person name="Liu Z.-J."/>
        </authorList>
    </citation>
    <scope>NUCLEOTIDE SEQUENCE</scope>
    <source>
        <strain evidence="2">CP</strain>
        <tissue evidence="2">Leaves</tissue>
    </source>
</reference>
<dbReference type="GO" id="GO:0016301">
    <property type="term" value="F:kinase activity"/>
    <property type="evidence" value="ECO:0007669"/>
    <property type="project" value="UniProtKB-KW"/>
</dbReference>
<protein>
    <submittedName>
        <fullName evidence="2">Membrane-associated kinase regulator 6</fullName>
    </submittedName>
</protein>
<reference evidence="2" key="1">
    <citation type="journal article" date="2023" name="Nat. Commun.">
        <title>Diploid and tetraploid genomes of Acorus and the evolution of monocots.</title>
        <authorList>
            <person name="Ma L."/>
            <person name="Liu K.W."/>
            <person name="Li Z."/>
            <person name="Hsiao Y.Y."/>
            <person name="Qi Y."/>
            <person name="Fu T."/>
            <person name="Tang G.D."/>
            <person name="Zhang D."/>
            <person name="Sun W.H."/>
            <person name="Liu D.K."/>
            <person name="Li Y."/>
            <person name="Chen G.Z."/>
            <person name="Liu X.D."/>
            <person name="Liao X.Y."/>
            <person name="Jiang Y.T."/>
            <person name="Yu X."/>
            <person name="Hao Y."/>
            <person name="Huang J."/>
            <person name="Zhao X.W."/>
            <person name="Ke S."/>
            <person name="Chen Y.Y."/>
            <person name="Wu W.L."/>
            <person name="Hsu J.L."/>
            <person name="Lin Y.F."/>
            <person name="Huang M.D."/>
            <person name="Li C.Y."/>
            <person name="Huang L."/>
            <person name="Wang Z.W."/>
            <person name="Zhao X."/>
            <person name="Zhong W.Y."/>
            <person name="Peng D.H."/>
            <person name="Ahmad S."/>
            <person name="Lan S."/>
            <person name="Zhang J.S."/>
            <person name="Tsai W.C."/>
            <person name="Van de Peer Y."/>
            <person name="Liu Z.J."/>
        </authorList>
    </citation>
    <scope>NUCLEOTIDE SEQUENCE</scope>
    <source>
        <strain evidence="2">CP</strain>
    </source>
</reference>
<evidence type="ECO:0000313" key="2">
    <source>
        <dbReference type="EMBL" id="KAK1286855.1"/>
    </source>
</evidence>
<keyword evidence="2" id="KW-0808">Transferase</keyword>
<proteinExistence type="predicted"/>
<accession>A0AAV9CCM9</accession>
<feature type="region of interest" description="Disordered" evidence="1">
    <location>
        <begin position="82"/>
        <end position="115"/>
    </location>
</feature>
<dbReference type="AlphaFoldDB" id="A0AAV9CCM9"/>
<dbReference type="PANTHER" id="PTHR34576:SF2">
    <property type="entry name" value="MEMBRANE-ASSOCIATED KINASE REGULATOR 6-RELATED"/>
    <property type="match status" value="1"/>
</dbReference>
<keyword evidence="3" id="KW-1185">Reference proteome</keyword>
<sequence>MESLQHLSNESFSYSWLKNIKPSSIDTTEDSLRHSFYFEMDPKSSQPISTTDFDFNLPNSQTLAHADQLFSNGLLLPFHPSPETTTTMKEEDPSSPSSHVMVVNNPKNSRRRSTVRPLPLPLDFRSVQRKSKAEDFSRNARLKLPFFGTRSASSGSSSSYTCGSSSKKMFRKYLCFFVPLYKKVKGLRLTSGQRTTSSMECSPMVGVVSIQSSPRMSDVDDMIDSSIYDAVLYCKKSSEKD</sequence>
<evidence type="ECO:0000256" key="1">
    <source>
        <dbReference type="SAM" id="MobiDB-lite"/>
    </source>
</evidence>
<dbReference type="Proteomes" id="UP001180020">
    <property type="component" value="Unassembled WGS sequence"/>
</dbReference>
<gene>
    <name evidence="2" type="primary">MAKR6</name>
    <name evidence="2" type="ORF">QJS10_CPB20g02130</name>
</gene>
<dbReference type="EMBL" id="JAUJYO010000020">
    <property type="protein sequence ID" value="KAK1286855.1"/>
    <property type="molecule type" value="Genomic_DNA"/>
</dbReference>
<name>A0AAV9CCM9_ACOCL</name>
<keyword evidence="2" id="KW-0418">Kinase</keyword>
<organism evidence="2 3">
    <name type="scientific">Acorus calamus</name>
    <name type="common">Sweet flag</name>
    <dbReference type="NCBI Taxonomy" id="4465"/>
    <lineage>
        <taxon>Eukaryota</taxon>
        <taxon>Viridiplantae</taxon>
        <taxon>Streptophyta</taxon>
        <taxon>Embryophyta</taxon>
        <taxon>Tracheophyta</taxon>
        <taxon>Spermatophyta</taxon>
        <taxon>Magnoliopsida</taxon>
        <taxon>Liliopsida</taxon>
        <taxon>Acoraceae</taxon>
        <taxon>Acorus</taxon>
    </lineage>
</organism>
<comment type="caution">
    <text evidence="2">The sequence shown here is derived from an EMBL/GenBank/DDBJ whole genome shotgun (WGS) entry which is preliminary data.</text>
</comment>
<evidence type="ECO:0000313" key="3">
    <source>
        <dbReference type="Proteomes" id="UP001180020"/>
    </source>
</evidence>
<dbReference type="InterPro" id="IPR044699">
    <property type="entry name" value="MAKR6"/>
</dbReference>
<dbReference type="PANTHER" id="PTHR34576">
    <property type="entry name" value="MEMBRANE-ASSOCIATED KINASE REGULATOR 6-RELATED"/>
    <property type="match status" value="1"/>
</dbReference>